<organism evidence="8 9">
    <name type="scientific">Ideonella livida</name>
    <dbReference type="NCBI Taxonomy" id="2707176"/>
    <lineage>
        <taxon>Bacteria</taxon>
        <taxon>Pseudomonadati</taxon>
        <taxon>Pseudomonadota</taxon>
        <taxon>Betaproteobacteria</taxon>
        <taxon>Burkholderiales</taxon>
        <taxon>Sphaerotilaceae</taxon>
        <taxon>Ideonella</taxon>
    </lineage>
</organism>
<comment type="similarity">
    <text evidence="3">Belongs to the methyl-accepting chemotaxis (MCP) protein family.</text>
</comment>
<dbReference type="SUPFAM" id="SSF58104">
    <property type="entry name" value="Methyl-accepting chemotaxis protein (MCP) signaling domain"/>
    <property type="match status" value="1"/>
</dbReference>
<dbReference type="Gene3D" id="1.10.287.950">
    <property type="entry name" value="Methyl-accepting chemotaxis protein"/>
    <property type="match status" value="1"/>
</dbReference>
<keyword evidence="4" id="KW-0807">Transducer</keyword>
<dbReference type="GO" id="GO:0007165">
    <property type="term" value="P:signal transduction"/>
    <property type="evidence" value="ECO:0007669"/>
    <property type="project" value="UniProtKB-KW"/>
</dbReference>
<dbReference type="InterPro" id="IPR051310">
    <property type="entry name" value="MCP_chemotaxis"/>
</dbReference>
<feature type="region of interest" description="Disordered" evidence="5">
    <location>
        <begin position="519"/>
        <end position="574"/>
    </location>
</feature>
<comment type="caution">
    <text evidence="8">The sequence shown here is derived from an EMBL/GenBank/DDBJ whole genome shotgun (WGS) entry which is preliminary data.</text>
</comment>
<keyword evidence="2" id="KW-0488">Methylation</keyword>
<dbReference type="PROSITE" id="PS50111">
    <property type="entry name" value="CHEMOTAXIS_TRANSDUC_2"/>
    <property type="match status" value="1"/>
</dbReference>
<evidence type="ECO:0000313" key="9">
    <source>
        <dbReference type="Proteomes" id="UP000484255"/>
    </source>
</evidence>
<evidence type="ECO:0000313" key="8">
    <source>
        <dbReference type="EMBL" id="NDY91541.1"/>
    </source>
</evidence>
<dbReference type="GO" id="GO:0005886">
    <property type="term" value="C:plasma membrane"/>
    <property type="evidence" value="ECO:0007669"/>
    <property type="project" value="TreeGrafter"/>
</dbReference>
<dbReference type="SMART" id="SM00304">
    <property type="entry name" value="HAMP"/>
    <property type="match status" value="1"/>
</dbReference>
<dbReference type="Pfam" id="PF00672">
    <property type="entry name" value="HAMP"/>
    <property type="match status" value="1"/>
</dbReference>
<dbReference type="GO" id="GO:0004888">
    <property type="term" value="F:transmembrane signaling receptor activity"/>
    <property type="evidence" value="ECO:0007669"/>
    <property type="project" value="TreeGrafter"/>
</dbReference>
<feature type="compositionally biased region" description="Low complexity" evidence="5">
    <location>
        <begin position="540"/>
        <end position="565"/>
    </location>
</feature>
<dbReference type="InterPro" id="IPR004089">
    <property type="entry name" value="MCPsignal_dom"/>
</dbReference>
<dbReference type="Pfam" id="PF12729">
    <property type="entry name" value="4HB_MCP_1"/>
    <property type="match status" value="1"/>
</dbReference>
<dbReference type="AlphaFoldDB" id="A0A7C9TIU4"/>
<feature type="domain" description="Methyl-accepting transducer" evidence="6">
    <location>
        <begin position="269"/>
        <end position="498"/>
    </location>
</feature>
<proteinExistence type="inferred from homology"/>
<evidence type="ECO:0000256" key="1">
    <source>
        <dbReference type="ARBA" id="ARBA00004370"/>
    </source>
</evidence>
<dbReference type="GO" id="GO:0006935">
    <property type="term" value="P:chemotaxis"/>
    <property type="evidence" value="ECO:0007669"/>
    <property type="project" value="TreeGrafter"/>
</dbReference>
<name>A0A7C9TIU4_9BURK</name>
<dbReference type="PANTHER" id="PTHR43531:SF14">
    <property type="entry name" value="METHYL-ACCEPTING CHEMOTAXIS PROTEIN I-RELATED"/>
    <property type="match status" value="1"/>
</dbReference>
<protein>
    <submittedName>
        <fullName evidence="8">HAMP domain-containing protein</fullName>
    </submittedName>
</protein>
<dbReference type="SMART" id="SM00283">
    <property type="entry name" value="MA"/>
    <property type="match status" value="1"/>
</dbReference>
<feature type="domain" description="HAMP" evidence="7">
    <location>
        <begin position="212"/>
        <end position="264"/>
    </location>
</feature>
<dbReference type="InterPro" id="IPR003660">
    <property type="entry name" value="HAMP_dom"/>
</dbReference>
<accession>A0A7C9TIU4</accession>
<comment type="subcellular location">
    <subcellularLocation>
        <location evidence="1">Membrane</location>
    </subcellularLocation>
</comment>
<evidence type="ECO:0000256" key="2">
    <source>
        <dbReference type="ARBA" id="ARBA00022481"/>
    </source>
</evidence>
<gene>
    <name evidence="8" type="ORF">G3A44_10115</name>
</gene>
<evidence type="ECO:0000259" key="7">
    <source>
        <dbReference type="PROSITE" id="PS50885"/>
    </source>
</evidence>
<dbReference type="PROSITE" id="PS50885">
    <property type="entry name" value="HAMP"/>
    <property type="match status" value="1"/>
</dbReference>
<dbReference type="Proteomes" id="UP000484255">
    <property type="component" value="Unassembled WGS sequence"/>
</dbReference>
<dbReference type="InterPro" id="IPR024478">
    <property type="entry name" value="HlyB_4HB_MCP"/>
</dbReference>
<keyword evidence="9" id="KW-1185">Reference proteome</keyword>
<evidence type="ECO:0000259" key="6">
    <source>
        <dbReference type="PROSITE" id="PS50111"/>
    </source>
</evidence>
<dbReference type="CDD" id="cd06225">
    <property type="entry name" value="HAMP"/>
    <property type="match status" value="1"/>
</dbReference>
<dbReference type="Pfam" id="PF00015">
    <property type="entry name" value="MCPsignal"/>
    <property type="match status" value="1"/>
</dbReference>
<dbReference type="PANTHER" id="PTHR43531">
    <property type="entry name" value="PROTEIN ICFG"/>
    <property type="match status" value="1"/>
</dbReference>
<dbReference type="CDD" id="cd11386">
    <property type="entry name" value="MCP_signal"/>
    <property type="match status" value="1"/>
</dbReference>
<dbReference type="FunFam" id="1.10.287.950:FF:000001">
    <property type="entry name" value="Methyl-accepting chemotaxis sensory transducer"/>
    <property type="match status" value="1"/>
</dbReference>
<evidence type="ECO:0000256" key="3">
    <source>
        <dbReference type="ARBA" id="ARBA00029447"/>
    </source>
</evidence>
<dbReference type="EMBL" id="JAAGOH010000010">
    <property type="protein sequence ID" value="NDY91541.1"/>
    <property type="molecule type" value="Genomic_DNA"/>
</dbReference>
<evidence type="ECO:0000256" key="5">
    <source>
        <dbReference type="SAM" id="MobiDB-lite"/>
    </source>
</evidence>
<reference evidence="8 9" key="1">
    <citation type="submission" date="2020-02" db="EMBL/GenBank/DDBJ databases">
        <title>Ideonella bacterium strain TBM-1.</title>
        <authorList>
            <person name="Chen W.-M."/>
        </authorList>
    </citation>
    <scope>NUCLEOTIDE SEQUENCE [LARGE SCALE GENOMIC DNA]</scope>
    <source>
        <strain evidence="8 9">TBM-1</strain>
    </source>
</reference>
<sequence>MRRFPIRLRMQGAIGTVLALFALVGLAAWLGIHHLASLNQHFMVHSMAELHEVGDIRQALGRMRQAEKDMVIDFEDSAAVQRHAAVWQQALEGTRKGLNELQAGEEDEDNRLAREALTSLEAYATATQGVIRTLSAGSYDSARGPSRLMDRARGHVTEVEERVAGIAKVVDDEATETRAAFEARIHQVQVSFGLVMALVVVVVVPLTLLNSHSITEPLMAARDVAKAIAEGDLTRPIDTRGHDEVGQLMRALSTMQTALGGLVGEVRQAADSIRTASAEVASGNTDLSGRTEQAASSLQQTASSMEQLTTNVLQSAEAARHATGLADSASDAATAGGTVVHEVVQTMEDIQQSSRRIGDIIGTIDGIAFQTNILALNAAVEAARAGEQGRGFAVVAGEVRSLASRSAEAAREIKTLIGASLDRVEHGSRLVRDAGSRMEDIVNAVGRVSHTIHEISTATGEQSQGIGQVNQAVGQLDQMTQQNAALVEESAAAAESLREQATRLSSLVASYRVEGAAGLAASTGSAPVGRGAAPPPRPATRPAAPATHRATPAAAAPAARPQAPASTETEWETF</sequence>
<evidence type="ECO:0000256" key="4">
    <source>
        <dbReference type="PROSITE-ProRule" id="PRU00284"/>
    </source>
</evidence>